<proteinExistence type="predicted"/>
<evidence type="ECO:0000313" key="1">
    <source>
        <dbReference type="EMBL" id="PZM07298.1"/>
    </source>
</evidence>
<dbReference type="Proteomes" id="UP000248925">
    <property type="component" value="Unassembled WGS sequence"/>
</dbReference>
<keyword evidence="2" id="KW-1185">Reference proteome</keyword>
<name>A0A2W4C741_9HYPH</name>
<dbReference type="EMBL" id="PCDP01000085">
    <property type="protein sequence ID" value="PZM07298.1"/>
    <property type="molecule type" value="Genomic_DNA"/>
</dbReference>
<comment type="caution">
    <text evidence="1">The sequence shown here is derived from an EMBL/GenBank/DDBJ whole genome shotgun (WGS) entry which is preliminary data.</text>
</comment>
<organism evidence="1 2">
    <name type="scientific">Rhizobium tubonense</name>
    <dbReference type="NCBI Taxonomy" id="484088"/>
    <lineage>
        <taxon>Bacteria</taxon>
        <taxon>Pseudomonadati</taxon>
        <taxon>Pseudomonadota</taxon>
        <taxon>Alphaproteobacteria</taxon>
        <taxon>Hyphomicrobiales</taxon>
        <taxon>Rhizobiaceae</taxon>
        <taxon>Rhizobium/Agrobacterium group</taxon>
        <taxon>Rhizobium</taxon>
    </lineage>
</organism>
<dbReference type="AlphaFoldDB" id="A0A2W4C741"/>
<accession>A0A2W4C741</accession>
<gene>
    <name evidence="1" type="ORF">CPY51_32055</name>
</gene>
<evidence type="ECO:0000313" key="2">
    <source>
        <dbReference type="Proteomes" id="UP000248925"/>
    </source>
</evidence>
<protein>
    <submittedName>
        <fullName evidence="1">Uncharacterized protein</fullName>
    </submittedName>
</protein>
<sequence>MRTGSATSQCVASIPIIVIFITGPVTDELSRRRLETKPKKLIAPMAQCPVLTDFVEKLDGFADHPPVWVFWAK</sequence>
<reference evidence="1 2" key="1">
    <citation type="journal article" date="2018" name="Sci. Rep.">
        <title>Rhizobium tumorigenes sp. nov., a novel plant tumorigenic bacterium isolated from cane gall tumors on thornless blackberry.</title>
        <authorList>
            <person name="Kuzmanovi N."/>
            <person name="Smalla K."/>
            <person name="Gronow S."/>
            <person name="PuBawska J."/>
        </authorList>
    </citation>
    <scope>NUCLEOTIDE SEQUENCE [LARGE SCALE GENOMIC DNA]</scope>
    <source>
        <strain evidence="1 2">CCBAU 85046</strain>
    </source>
</reference>